<evidence type="ECO:0000313" key="1">
    <source>
        <dbReference type="EMBL" id="MDH0145163.1"/>
    </source>
</evidence>
<comment type="caution">
    <text evidence="1">The sequence shown here is derived from an EMBL/GenBank/DDBJ whole genome shotgun (WGS) entry which is preliminary data.</text>
</comment>
<sequence length="124" mass="13678">MFLASDEAIELILELHDAVAIDLGPDAVDAAYADISFAISTRGAIEKIPGTMITRLESHHNPRALLAIIERDGKETVRVALGEHKAEHVTSKLITMLAAAYKEDPSKTHLKQYFKMQLVKDLNV</sequence>
<dbReference type="EMBL" id="JAODZE010000001">
    <property type="protein sequence ID" value="MDH0145163.1"/>
    <property type="molecule type" value="Genomic_DNA"/>
</dbReference>
<dbReference type="RefSeq" id="WP_279647940.1">
    <property type="nucleotide sequence ID" value="NZ_JAODZE010000001.1"/>
</dbReference>
<organism evidence="1 2">
    <name type="scientific">Stutzerimonas stutzeri</name>
    <name type="common">Pseudomonas stutzeri</name>
    <dbReference type="NCBI Taxonomy" id="316"/>
    <lineage>
        <taxon>Bacteria</taxon>
        <taxon>Pseudomonadati</taxon>
        <taxon>Pseudomonadota</taxon>
        <taxon>Gammaproteobacteria</taxon>
        <taxon>Pseudomonadales</taxon>
        <taxon>Pseudomonadaceae</taxon>
        <taxon>Stutzerimonas</taxon>
    </lineage>
</organism>
<gene>
    <name evidence="1" type="ORF">N7335_02020</name>
</gene>
<evidence type="ECO:0000313" key="2">
    <source>
        <dbReference type="Proteomes" id="UP001158076"/>
    </source>
</evidence>
<accession>A0AA42H3T7</accession>
<protein>
    <submittedName>
        <fullName evidence="1">Uncharacterized protein</fullName>
    </submittedName>
</protein>
<dbReference type="AlphaFoldDB" id="A0AA42H3T7"/>
<reference evidence="1" key="1">
    <citation type="submission" date="2022-09" db="EMBL/GenBank/DDBJ databases">
        <title>Intensive care unit water sources are persistently colonized with multi-drug resistant bacteria and are the site of extensive horizontal gene transfer of antibiotic resistance genes.</title>
        <authorList>
            <person name="Diorio-Toth L."/>
        </authorList>
    </citation>
    <scope>NUCLEOTIDE SEQUENCE</scope>
    <source>
        <strain evidence="1">GD04147</strain>
    </source>
</reference>
<dbReference type="Proteomes" id="UP001158076">
    <property type="component" value="Unassembled WGS sequence"/>
</dbReference>
<name>A0AA42H3T7_STUST</name>
<proteinExistence type="predicted"/>